<sequence length="113" mass="12162">MNLYVTPKGRYVGTQAEAAKATRAEGSKAGSWKAITVPTDKTNLLAFLNNGWREPGPPPTRAASIPKPKKSKGGSRYRAYFKGLFAGVVLASSQTQAEERAAELIEVLPDLSR</sequence>
<dbReference type="PATRIC" id="fig|1348774.3.peg.875"/>
<dbReference type="Proteomes" id="UP000035287">
    <property type="component" value="Chromosome"/>
</dbReference>
<reference evidence="1 2" key="1">
    <citation type="submission" date="2015-06" db="EMBL/GenBank/DDBJ databases">
        <authorList>
            <person name="Zeng Y."/>
            <person name="Huang Y."/>
        </authorList>
    </citation>
    <scope>NUCLEOTIDE SEQUENCE [LARGE SCALE GENOMIC DNA]</scope>
    <source>
        <strain evidence="1 2">PQ-2</strain>
    </source>
</reference>
<proteinExistence type="predicted"/>
<dbReference type="STRING" id="1348774.AB433_04200"/>
<name>A0A0G3XFE3_9SPHN</name>
<protein>
    <submittedName>
        <fullName evidence="1">Uncharacterized protein</fullName>
    </submittedName>
</protein>
<dbReference type="EMBL" id="CP011770">
    <property type="protein sequence ID" value="AKM09366.1"/>
    <property type="molecule type" value="Genomic_DNA"/>
</dbReference>
<keyword evidence="2" id="KW-1185">Reference proteome</keyword>
<organism evidence="1 2">
    <name type="scientific">Croceicoccus naphthovorans</name>
    <dbReference type="NCBI Taxonomy" id="1348774"/>
    <lineage>
        <taxon>Bacteria</taxon>
        <taxon>Pseudomonadati</taxon>
        <taxon>Pseudomonadota</taxon>
        <taxon>Alphaproteobacteria</taxon>
        <taxon>Sphingomonadales</taxon>
        <taxon>Erythrobacteraceae</taxon>
        <taxon>Croceicoccus</taxon>
    </lineage>
</organism>
<accession>A0A0G3XFE3</accession>
<dbReference type="KEGG" id="cna:AB433_04200"/>
<dbReference type="AlphaFoldDB" id="A0A0G3XFE3"/>
<gene>
    <name evidence="1" type="ORF">AB433_04200</name>
</gene>
<evidence type="ECO:0000313" key="2">
    <source>
        <dbReference type="Proteomes" id="UP000035287"/>
    </source>
</evidence>
<evidence type="ECO:0000313" key="1">
    <source>
        <dbReference type="EMBL" id="AKM09366.1"/>
    </source>
</evidence>
<dbReference type="RefSeq" id="WP_047820056.1">
    <property type="nucleotide sequence ID" value="NZ_CP011770.1"/>
</dbReference>